<name>A0ABQ9TND7_SAGOE</name>
<sequence length="152" mass="16567">MPGSDRSLTPVLGCVPLECIQLKNSQSIWGKALPRGGIPPVIKRLHFKDTFNDPKSCCQKEKTAGAVTERLQGELSAQTLAQTRMRTQERRFCHLEEPWLSSSWLFMHSGACLPGTGLVGESEEVAAGAEWACRDGGRGPAGEDVLICATWQ</sequence>
<comment type="caution">
    <text evidence="1">The sequence shown here is derived from an EMBL/GenBank/DDBJ whole genome shotgun (WGS) entry which is preliminary data.</text>
</comment>
<keyword evidence="2" id="KW-1185">Reference proteome</keyword>
<reference evidence="1 2" key="1">
    <citation type="submission" date="2023-05" db="EMBL/GenBank/DDBJ databases">
        <title>B98-5 Cell Line De Novo Hybrid Assembly: An Optical Mapping Approach.</title>
        <authorList>
            <person name="Kananen K."/>
            <person name="Auerbach J.A."/>
            <person name="Kautto E."/>
            <person name="Blachly J.S."/>
        </authorList>
    </citation>
    <scope>NUCLEOTIDE SEQUENCE [LARGE SCALE GENOMIC DNA]</scope>
    <source>
        <strain evidence="1">B95-8</strain>
        <tissue evidence="1">Cell line</tissue>
    </source>
</reference>
<proteinExistence type="predicted"/>
<protein>
    <submittedName>
        <fullName evidence="1">Uncharacterized protein</fullName>
    </submittedName>
</protein>
<accession>A0ABQ9TND7</accession>
<evidence type="ECO:0000313" key="2">
    <source>
        <dbReference type="Proteomes" id="UP001266305"/>
    </source>
</evidence>
<organism evidence="1 2">
    <name type="scientific">Saguinus oedipus</name>
    <name type="common">Cotton-top tamarin</name>
    <name type="synonym">Oedipomidas oedipus</name>
    <dbReference type="NCBI Taxonomy" id="9490"/>
    <lineage>
        <taxon>Eukaryota</taxon>
        <taxon>Metazoa</taxon>
        <taxon>Chordata</taxon>
        <taxon>Craniata</taxon>
        <taxon>Vertebrata</taxon>
        <taxon>Euteleostomi</taxon>
        <taxon>Mammalia</taxon>
        <taxon>Eutheria</taxon>
        <taxon>Euarchontoglires</taxon>
        <taxon>Primates</taxon>
        <taxon>Haplorrhini</taxon>
        <taxon>Platyrrhini</taxon>
        <taxon>Cebidae</taxon>
        <taxon>Callitrichinae</taxon>
        <taxon>Saguinus</taxon>
    </lineage>
</organism>
<gene>
    <name evidence="1" type="ORF">P7K49_035591</name>
</gene>
<dbReference type="EMBL" id="JASSZA010000020">
    <property type="protein sequence ID" value="KAK2086166.1"/>
    <property type="molecule type" value="Genomic_DNA"/>
</dbReference>
<feature type="non-terminal residue" evidence="1">
    <location>
        <position position="152"/>
    </location>
</feature>
<dbReference type="Proteomes" id="UP001266305">
    <property type="component" value="Unassembled WGS sequence"/>
</dbReference>
<evidence type="ECO:0000313" key="1">
    <source>
        <dbReference type="EMBL" id="KAK2086166.1"/>
    </source>
</evidence>